<feature type="domain" description="C3H1-type" evidence="8">
    <location>
        <begin position="82"/>
        <end position="109"/>
    </location>
</feature>
<dbReference type="SUPFAM" id="SSF57850">
    <property type="entry name" value="RING/U-box"/>
    <property type="match status" value="1"/>
</dbReference>
<dbReference type="GO" id="GO:0008270">
    <property type="term" value="F:zinc ion binding"/>
    <property type="evidence" value="ECO:0007669"/>
    <property type="project" value="UniProtKB-KW"/>
</dbReference>
<feature type="region of interest" description="Disordered" evidence="6">
    <location>
        <begin position="44"/>
        <end position="81"/>
    </location>
</feature>
<protein>
    <submittedName>
        <fullName evidence="9">Uncharacterized protein</fullName>
    </submittedName>
</protein>
<evidence type="ECO:0000256" key="6">
    <source>
        <dbReference type="SAM" id="MobiDB-lite"/>
    </source>
</evidence>
<dbReference type="Pfam" id="PF00097">
    <property type="entry name" value="zf-C3HC4"/>
    <property type="match status" value="1"/>
</dbReference>
<dbReference type="PROSITE" id="PS50103">
    <property type="entry name" value="ZF_C3H1"/>
    <property type="match status" value="1"/>
</dbReference>
<accession>A0A5J5F9C2</accession>
<gene>
    <name evidence="9" type="ORF">FN846DRAFT_928630</name>
</gene>
<evidence type="ECO:0000256" key="5">
    <source>
        <dbReference type="PROSITE-ProRule" id="PRU00723"/>
    </source>
</evidence>
<dbReference type="Gene3D" id="1.20.120.1350">
    <property type="entry name" value="Pneumovirus matrix protein 2 (M2), zinc-binding domain"/>
    <property type="match status" value="1"/>
</dbReference>
<evidence type="ECO:0000259" key="8">
    <source>
        <dbReference type="PROSITE" id="PS50103"/>
    </source>
</evidence>
<feature type="domain" description="RING-type" evidence="7">
    <location>
        <begin position="133"/>
        <end position="192"/>
    </location>
</feature>
<dbReference type="InterPro" id="IPR036855">
    <property type="entry name" value="Znf_CCCH_sf"/>
</dbReference>
<evidence type="ECO:0000313" key="9">
    <source>
        <dbReference type="EMBL" id="KAA8913785.1"/>
    </source>
</evidence>
<feature type="zinc finger region" description="C3H1-type" evidence="5">
    <location>
        <begin position="82"/>
        <end position="109"/>
    </location>
</feature>
<dbReference type="InterPro" id="IPR000571">
    <property type="entry name" value="Znf_CCCH"/>
</dbReference>
<dbReference type="InterPro" id="IPR001841">
    <property type="entry name" value="Znf_RING"/>
</dbReference>
<feature type="compositionally biased region" description="Low complexity" evidence="6">
    <location>
        <begin position="55"/>
        <end position="74"/>
    </location>
</feature>
<keyword evidence="10" id="KW-1185">Reference proteome</keyword>
<dbReference type="PROSITE" id="PS50089">
    <property type="entry name" value="ZF_RING_2"/>
    <property type="match status" value="1"/>
</dbReference>
<dbReference type="InParanoid" id="A0A5J5F9C2"/>
<dbReference type="GO" id="GO:0000209">
    <property type="term" value="P:protein polyubiquitination"/>
    <property type="evidence" value="ECO:0007669"/>
    <property type="project" value="InterPro"/>
</dbReference>
<proteinExistence type="predicted"/>
<dbReference type="AlphaFoldDB" id="A0A5J5F9C2"/>
<evidence type="ECO:0000313" key="10">
    <source>
        <dbReference type="Proteomes" id="UP000326924"/>
    </source>
</evidence>
<dbReference type="Gene3D" id="3.30.40.10">
    <property type="entry name" value="Zinc/RING finger domain, C3HC4 (zinc finger)"/>
    <property type="match status" value="1"/>
</dbReference>
<dbReference type="PANTHER" id="PTHR11224">
    <property type="entry name" value="MAKORIN-RELATED"/>
    <property type="match status" value="1"/>
</dbReference>
<dbReference type="EMBL" id="VXIS01000012">
    <property type="protein sequence ID" value="KAA8913785.1"/>
    <property type="molecule type" value="Genomic_DNA"/>
</dbReference>
<dbReference type="PROSITE" id="PS00518">
    <property type="entry name" value="ZF_RING_1"/>
    <property type="match status" value="1"/>
</dbReference>
<feature type="compositionally biased region" description="Polar residues" evidence="6">
    <location>
        <begin position="44"/>
        <end position="54"/>
    </location>
</feature>
<dbReference type="PANTHER" id="PTHR11224:SF10">
    <property type="entry name" value="IP09428P-RELATED"/>
    <property type="match status" value="1"/>
</dbReference>
<keyword evidence="2 5" id="KW-0479">Metal-binding</keyword>
<evidence type="ECO:0000256" key="3">
    <source>
        <dbReference type="ARBA" id="ARBA00022771"/>
    </source>
</evidence>
<keyword evidence="3 5" id="KW-0863">Zinc-finger</keyword>
<evidence type="ECO:0000259" key="7">
    <source>
        <dbReference type="PROSITE" id="PS50089"/>
    </source>
</evidence>
<name>A0A5J5F9C2_9PEZI</name>
<comment type="caution">
    <text evidence="9">The sequence shown here is derived from an EMBL/GenBank/DDBJ whole genome shotgun (WGS) entry which is preliminary data.</text>
</comment>
<dbReference type="GO" id="GO:0061630">
    <property type="term" value="F:ubiquitin protein ligase activity"/>
    <property type="evidence" value="ECO:0007669"/>
    <property type="project" value="InterPro"/>
</dbReference>
<dbReference type="InterPro" id="IPR017907">
    <property type="entry name" value="Znf_RING_CS"/>
</dbReference>
<dbReference type="InterPro" id="IPR013083">
    <property type="entry name" value="Znf_RING/FYVE/PHD"/>
</dbReference>
<dbReference type="OrthoDB" id="250836at2759"/>
<sequence>MPRAAREPRRHRVSPLAREFVPGAAVVLRRVSSSIPRAPAVAISPTNTPASTALTEPASAESTNTATAAAATTARTERRVEPPAQTPCKFFKAGYCSRGEKCWFEHEAPKEKTAKVDTHATVAAETSKDEEPCAICFEKPETYGLMTGCDHVFCLTCIRQWRSSSSNRSANADPYDDPNALANTSKTCPLCRIRTRYIIPSIVFPKSAYQKQQIERVYLLRLSNIPCRYFAASLVPRAPPPPGPNGSIPPHGRLSTGPWCPFGNDCHYRHEKEPGVKYTFTDSELSRMMWGQRASARRRVGIRRSFRRNAERAGVDFLGAGGMPDWAFHFVENHFLSFEDPNDTEPDDLGDYDDHEEVPYPILDEEILTRDELRTHILDQLLILPW</sequence>
<dbReference type="SMART" id="SM00356">
    <property type="entry name" value="ZnF_C3H1"/>
    <property type="match status" value="2"/>
</dbReference>
<evidence type="ECO:0000256" key="2">
    <source>
        <dbReference type="ARBA" id="ARBA00022723"/>
    </source>
</evidence>
<organism evidence="9 10">
    <name type="scientific">Sphaerosporella brunnea</name>
    <dbReference type="NCBI Taxonomy" id="1250544"/>
    <lineage>
        <taxon>Eukaryota</taxon>
        <taxon>Fungi</taxon>
        <taxon>Dikarya</taxon>
        <taxon>Ascomycota</taxon>
        <taxon>Pezizomycotina</taxon>
        <taxon>Pezizomycetes</taxon>
        <taxon>Pezizales</taxon>
        <taxon>Pyronemataceae</taxon>
        <taxon>Sphaerosporella</taxon>
    </lineage>
</organism>
<dbReference type="InterPro" id="IPR045072">
    <property type="entry name" value="MKRN-like"/>
</dbReference>
<reference evidence="9 10" key="1">
    <citation type="submission" date="2019-09" db="EMBL/GenBank/DDBJ databases">
        <title>Draft genome of the ectomycorrhizal ascomycete Sphaerosporella brunnea.</title>
        <authorList>
            <consortium name="DOE Joint Genome Institute"/>
            <person name="Benucci G.M."/>
            <person name="Marozzi G."/>
            <person name="Antonielli L."/>
            <person name="Sanchez S."/>
            <person name="Marco P."/>
            <person name="Wang X."/>
            <person name="Falini L.B."/>
            <person name="Barry K."/>
            <person name="Haridas S."/>
            <person name="Lipzen A."/>
            <person name="Labutti K."/>
            <person name="Grigoriev I.V."/>
            <person name="Murat C."/>
            <person name="Martin F."/>
            <person name="Albertini E."/>
            <person name="Donnini D."/>
            <person name="Bonito G."/>
        </authorList>
    </citation>
    <scope>NUCLEOTIDE SEQUENCE [LARGE SCALE GENOMIC DNA]</scope>
    <source>
        <strain evidence="9 10">Sb_GMNB300</strain>
    </source>
</reference>
<dbReference type="SMART" id="SM00184">
    <property type="entry name" value="RING"/>
    <property type="match status" value="1"/>
</dbReference>
<evidence type="ECO:0000256" key="4">
    <source>
        <dbReference type="ARBA" id="ARBA00022833"/>
    </source>
</evidence>
<evidence type="ECO:0000256" key="1">
    <source>
        <dbReference type="ARBA" id="ARBA00022679"/>
    </source>
</evidence>
<keyword evidence="1" id="KW-0808">Transferase</keyword>
<dbReference type="SUPFAM" id="SSF90229">
    <property type="entry name" value="CCCH zinc finger"/>
    <property type="match status" value="1"/>
</dbReference>
<keyword evidence="4 5" id="KW-0862">Zinc</keyword>
<dbReference type="InterPro" id="IPR018957">
    <property type="entry name" value="Znf_C3HC4_RING-type"/>
</dbReference>
<dbReference type="Proteomes" id="UP000326924">
    <property type="component" value="Unassembled WGS sequence"/>
</dbReference>